<dbReference type="Gene3D" id="1.10.1200.10">
    <property type="entry name" value="ACP-like"/>
    <property type="match status" value="1"/>
</dbReference>
<protein>
    <submittedName>
        <fullName evidence="2">Phosphopantetheine-binding protein</fullName>
    </submittedName>
</protein>
<name>A0ABT0I4E2_9ACTN</name>
<keyword evidence="3" id="KW-1185">Reference proteome</keyword>
<dbReference type="SUPFAM" id="SSF47336">
    <property type="entry name" value="ACP-like"/>
    <property type="match status" value="1"/>
</dbReference>
<dbReference type="PROSITE" id="PS50075">
    <property type="entry name" value="CARRIER"/>
    <property type="match status" value="1"/>
</dbReference>
<dbReference type="InterPro" id="IPR009081">
    <property type="entry name" value="PP-bd_ACP"/>
</dbReference>
<evidence type="ECO:0000313" key="3">
    <source>
        <dbReference type="Proteomes" id="UP001522868"/>
    </source>
</evidence>
<organism evidence="2 3">
    <name type="scientific">Streptomyces lichenis</name>
    <dbReference type="NCBI Taxonomy" id="2306967"/>
    <lineage>
        <taxon>Bacteria</taxon>
        <taxon>Bacillati</taxon>
        <taxon>Actinomycetota</taxon>
        <taxon>Actinomycetes</taxon>
        <taxon>Kitasatosporales</taxon>
        <taxon>Streptomycetaceae</taxon>
        <taxon>Streptomyces</taxon>
    </lineage>
</organism>
<comment type="caution">
    <text evidence="2">The sequence shown here is derived from an EMBL/GenBank/DDBJ whole genome shotgun (WGS) entry which is preliminary data.</text>
</comment>
<dbReference type="RefSeq" id="WP_248631356.1">
    <property type="nucleotide sequence ID" value="NZ_JALPTH010000002.1"/>
</dbReference>
<dbReference type="InterPro" id="IPR036736">
    <property type="entry name" value="ACP-like_sf"/>
</dbReference>
<dbReference type="Pfam" id="PF00550">
    <property type="entry name" value="PP-binding"/>
    <property type="match status" value="1"/>
</dbReference>
<dbReference type="EMBL" id="JALPTH010000002">
    <property type="protein sequence ID" value="MCK8676152.1"/>
    <property type="molecule type" value="Genomic_DNA"/>
</dbReference>
<accession>A0ABT0I4E2</accession>
<evidence type="ECO:0000313" key="2">
    <source>
        <dbReference type="EMBL" id="MCK8676152.1"/>
    </source>
</evidence>
<evidence type="ECO:0000259" key="1">
    <source>
        <dbReference type="PROSITE" id="PS50075"/>
    </source>
</evidence>
<reference evidence="2 3" key="1">
    <citation type="submission" date="2022-04" db="EMBL/GenBank/DDBJ databases">
        <title>Streptomyces sp. nov. LCR6-01 isolated from Lichen of Dirinaria sp.</title>
        <authorList>
            <person name="Kanchanasin P."/>
            <person name="Tanasupawat S."/>
            <person name="Phongsopitanun W."/>
        </authorList>
    </citation>
    <scope>NUCLEOTIDE SEQUENCE [LARGE SCALE GENOMIC DNA]</scope>
    <source>
        <strain evidence="2 3">LCR6-01</strain>
    </source>
</reference>
<gene>
    <name evidence="2" type="ORF">M1O15_01720</name>
</gene>
<sequence>MSGTSEPRPFTLARLRADVAEVLYVEADELADDENVFDQGMDSIRTMTLLESWRADGAEVDFTQLAERPTLSAWAALLAPQATAPAATQAGS</sequence>
<proteinExistence type="predicted"/>
<dbReference type="Proteomes" id="UP001522868">
    <property type="component" value="Unassembled WGS sequence"/>
</dbReference>
<feature type="domain" description="Carrier" evidence="1">
    <location>
        <begin position="6"/>
        <end position="82"/>
    </location>
</feature>